<keyword evidence="1" id="KW-0472">Membrane</keyword>
<keyword evidence="3" id="KW-1185">Reference proteome</keyword>
<feature type="transmembrane region" description="Helical" evidence="1">
    <location>
        <begin position="80"/>
        <end position="101"/>
    </location>
</feature>
<organism evidence="2 3">
    <name type="scientific">Didymella exigua CBS 183.55</name>
    <dbReference type="NCBI Taxonomy" id="1150837"/>
    <lineage>
        <taxon>Eukaryota</taxon>
        <taxon>Fungi</taxon>
        <taxon>Dikarya</taxon>
        <taxon>Ascomycota</taxon>
        <taxon>Pezizomycotina</taxon>
        <taxon>Dothideomycetes</taxon>
        <taxon>Pleosporomycetidae</taxon>
        <taxon>Pleosporales</taxon>
        <taxon>Pleosporineae</taxon>
        <taxon>Didymellaceae</taxon>
        <taxon>Didymella</taxon>
    </lineage>
</organism>
<gene>
    <name evidence="2" type="ORF">M421DRAFT_224689</name>
</gene>
<dbReference type="RefSeq" id="XP_033446343.1">
    <property type="nucleotide sequence ID" value="XM_033588345.1"/>
</dbReference>
<dbReference type="Proteomes" id="UP000800082">
    <property type="component" value="Unassembled WGS sequence"/>
</dbReference>
<protein>
    <submittedName>
        <fullName evidence="2">Uncharacterized protein</fullName>
    </submittedName>
</protein>
<proteinExistence type="predicted"/>
<dbReference type="AlphaFoldDB" id="A0A6A5RCX6"/>
<dbReference type="GeneID" id="54345992"/>
<accession>A0A6A5RCX6</accession>
<keyword evidence="1" id="KW-1133">Transmembrane helix</keyword>
<evidence type="ECO:0000313" key="2">
    <source>
        <dbReference type="EMBL" id="KAF1926091.1"/>
    </source>
</evidence>
<evidence type="ECO:0000313" key="3">
    <source>
        <dbReference type="Proteomes" id="UP000800082"/>
    </source>
</evidence>
<name>A0A6A5RCX6_9PLEO</name>
<keyword evidence="1" id="KW-0812">Transmembrane</keyword>
<dbReference type="OrthoDB" id="3799254at2759"/>
<dbReference type="EMBL" id="ML978979">
    <property type="protein sequence ID" value="KAF1926091.1"/>
    <property type="molecule type" value="Genomic_DNA"/>
</dbReference>
<reference evidence="2" key="1">
    <citation type="journal article" date="2020" name="Stud. Mycol.">
        <title>101 Dothideomycetes genomes: a test case for predicting lifestyles and emergence of pathogens.</title>
        <authorList>
            <person name="Haridas S."/>
            <person name="Albert R."/>
            <person name="Binder M."/>
            <person name="Bloem J."/>
            <person name="Labutti K."/>
            <person name="Salamov A."/>
            <person name="Andreopoulos B."/>
            <person name="Baker S."/>
            <person name="Barry K."/>
            <person name="Bills G."/>
            <person name="Bluhm B."/>
            <person name="Cannon C."/>
            <person name="Castanera R."/>
            <person name="Culley D."/>
            <person name="Daum C."/>
            <person name="Ezra D."/>
            <person name="Gonzalez J."/>
            <person name="Henrissat B."/>
            <person name="Kuo A."/>
            <person name="Liang C."/>
            <person name="Lipzen A."/>
            <person name="Lutzoni F."/>
            <person name="Magnuson J."/>
            <person name="Mondo S."/>
            <person name="Nolan M."/>
            <person name="Ohm R."/>
            <person name="Pangilinan J."/>
            <person name="Park H.-J."/>
            <person name="Ramirez L."/>
            <person name="Alfaro M."/>
            <person name="Sun H."/>
            <person name="Tritt A."/>
            <person name="Yoshinaga Y."/>
            <person name="Zwiers L.-H."/>
            <person name="Turgeon B."/>
            <person name="Goodwin S."/>
            <person name="Spatafora J."/>
            <person name="Crous P."/>
            <person name="Grigoriev I."/>
        </authorList>
    </citation>
    <scope>NUCLEOTIDE SEQUENCE</scope>
    <source>
        <strain evidence="2">CBS 183.55</strain>
    </source>
</reference>
<evidence type="ECO:0000256" key="1">
    <source>
        <dbReference type="SAM" id="Phobius"/>
    </source>
</evidence>
<sequence length="233" mass="26322">MPAIRRDDDEGAVRWPTLSEIFVTKSLLSWVWENVINRRGPVPSAHANLMPPEGFENFEWTSNTAIARTSNEVCRTSSQWFILLLAILTTIVGACMLQRLAKLFVRLWKMTVVCNVRRAPAPVTCEKTPVVRACDVPKKTKCRAASSEDGKLAISPIQELFNPRTKHDPATKQLMSAQTTRFEAVHISRTVDRKMLADLSLSEIILTINIPPSLPIQDEDDAIVELSEMLRRW</sequence>